<evidence type="ECO:0000256" key="1">
    <source>
        <dbReference type="ARBA" id="ARBA00022679"/>
    </source>
</evidence>
<dbReference type="InterPro" id="IPR051016">
    <property type="entry name" value="Diverse_Substrate_AcTransf"/>
</dbReference>
<dbReference type="GO" id="GO:0008080">
    <property type="term" value="F:N-acetyltransferase activity"/>
    <property type="evidence" value="ECO:0007669"/>
    <property type="project" value="TreeGrafter"/>
</dbReference>
<evidence type="ECO:0000259" key="3">
    <source>
        <dbReference type="PROSITE" id="PS51186"/>
    </source>
</evidence>
<dbReference type="AlphaFoldDB" id="A0A6N6MWZ2"/>
<keyword evidence="2" id="KW-0012">Acyltransferase</keyword>
<evidence type="ECO:0000256" key="2">
    <source>
        <dbReference type="ARBA" id="ARBA00023315"/>
    </source>
</evidence>
<dbReference type="PANTHER" id="PTHR10545">
    <property type="entry name" value="DIAMINE N-ACETYLTRANSFERASE"/>
    <property type="match status" value="1"/>
</dbReference>
<proteinExistence type="predicted"/>
<keyword evidence="5" id="KW-1185">Reference proteome</keyword>
<protein>
    <submittedName>
        <fullName evidence="4">GNAT family N-acetyltransferase</fullName>
    </submittedName>
</protein>
<reference evidence="4 5" key="1">
    <citation type="submission" date="2019-09" db="EMBL/GenBank/DDBJ databases">
        <title>YIM 132548 draft genome.</title>
        <authorList>
            <person name="Jiang L."/>
        </authorList>
    </citation>
    <scope>NUCLEOTIDE SEQUENCE [LARGE SCALE GENOMIC DNA]</scope>
    <source>
        <strain evidence="4 5">YIM 132548</strain>
    </source>
</reference>
<feature type="domain" description="N-acetyltransferase" evidence="3">
    <location>
        <begin position="4"/>
        <end position="149"/>
    </location>
</feature>
<name>A0A6N6MWZ2_9HYPH</name>
<dbReference type="InterPro" id="IPR000182">
    <property type="entry name" value="GNAT_dom"/>
</dbReference>
<dbReference type="EMBL" id="VZZJ01000002">
    <property type="protein sequence ID" value="KAB1075792.1"/>
    <property type="molecule type" value="Genomic_DNA"/>
</dbReference>
<comment type="caution">
    <text evidence="4">The sequence shown here is derived from an EMBL/GenBank/DDBJ whole genome shotgun (WGS) entry which is preliminary data.</text>
</comment>
<dbReference type="CDD" id="cd04301">
    <property type="entry name" value="NAT_SF"/>
    <property type="match status" value="1"/>
</dbReference>
<accession>A0A6N6MWZ2</accession>
<sequence>MRSTRIRAVEPGDFAAWLPLWRGYQAFYRVEIPPATTQVTWARLLDPAEPMAAALAVHDDGRALGLVHTVRHRSCWTIGDYCYLQDLFVAAEARGLGLGRALIEHVYREASASGCSRVHWLTHETNRDAMLLYDRIGDRSGFLQYRKLF</sequence>
<keyword evidence="1 4" id="KW-0808">Transferase</keyword>
<organism evidence="4 5">
    <name type="scientific">Methylobacterium planeticum</name>
    <dbReference type="NCBI Taxonomy" id="2615211"/>
    <lineage>
        <taxon>Bacteria</taxon>
        <taxon>Pseudomonadati</taxon>
        <taxon>Pseudomonadota</taxon>
        <taxon>Alphaproteobacteria</taxon>
        <taxon>Hyphomicrobiales</taxon>
        <taxon>Methylobacteriaceae</taxon>
        <taxon>Methylobacterium</taxon>
    </lineage>
</organism>
<evidence type="ECO:0000313" key="5">
    <source>
        <dbReference type="Proteomes" id="UP000441523"/>
    </source>
</evidence>
<dbReference type="Pfam" id="PF00583">
    <property type="entry name" value="Acetyltransf_1"/>
    <property type="match status" value="1"/>
</dbReference>
<dbReference type="Proteomes" id="UP000441523">
    <property type="component" value="Unassembled WGS sequence"/>
</dbReference>
<dbReference type="InterPro" id="IPR016181">
    <property type="entry name" value="Acyl_CoA_acyltransferase"/>
</dbReference>
<dbReference type="Gene3D" id="3.40.630.30">
    <property type="match status" value="1"/>
</dbReference>
<evidence type="ECO:0000313" key="4">
    <source>
        <dbReference type="EMBL" id="KAB1075792.1"/>
    </source>
</evidence>
<dbReference type="RefSeq" id="WP_150961855.1">
    <property type="nucleotide sequence ID" value="NZ_VZZJ01000002.1"/>
</dbReference>
<dbReference type="PANTHER" id="PTHR10545:SF42">
    <property type="entry name" value="ACETYLTRANSFERASE"/>
    <property type="match status" value="1"/>
</dbReference>
<gene>
    <name evidence="4" type="ORF">F6X51_02705</name>
</gene>
<dbReference type="PROSITE" id="PS51186">
    <property type="entry name" value="GNAT"/>
    <property type="match status" value="1"/>
</dbReference>
<dbReference type="SUPFAM" id="SSF55729">
    <property type="entry name" value="Acyl-CoA N-acyltransferases (Nat)"/>
    <property type="match status" value="1"/>
</dbReference>